<keyword evidence="1" id="KW-0812">Transmembrane</keyword>
<dbReference type="PANTHER" id="PTHR40078:SF1">
    <property type="entry name" value="INTEGRAL MEMBRANE PROTEIN"/>
    <property type="match status" value="1"/>
</dbReference>
<evidence type="ECO:0008006" key="4">
    <source>
        <dbReference type="Google" id="ProtNLM"/>
    </source>
</evidence>
<keyword evidence="1" id="KW-1133">Transmembrane helix</keyword>
<evidence type="ECO:0000313" key="2">
    <source>
        <dbReference type="EMBL" id="PNV68927.1"/>
    </source>
</evidence>
<keyword evidence="3" id="KW-1185">Reference proteome</keyword>
<feature type="transmembrane region" description="Helical" evidence="1">
    <location>
        <begin position="87"/>
        <end position="107"/>
    </location>
</feature>
<dbReference type="OrthoDB" id="9814474at2"/>
<accession>A0A2K2UF23</accession>
<reference evidence="3" key="1">
    <citation type="submission" date="2018-01" db="EMBL/GenBank/DDBJ databases">
        <title>Rubneribacter badeniensis gen. nov., sp. nov., and Colonibacter rubneri, gen. nov., sp. nov., WGS of new members of the Eggerthellaceae.</title>
        <authorList>
            <person name="Danylec N."/>
            <person name="Stoll D.A."/>
            <person name="Doetsch A."/>
            <person name="Kulling S.E."/>
            <person name="Huch M."/>
        </authorList>
    </citation>
    <scope>NUCLEOTIDE SEQUENCE [LARGE SCALE GENOMIC DNA]</scope>
    <source>
        <strain evidence="3">ResAG-96</strain>
    </source>
</reference>
<dbReference type="PANTHER" id="PTHR40078">
    <property type="entry name" value="INTEGRAL MEMBRANE PROTEIN-RELATED"/>
    <property type="match status" value="1"/>
</dbReference>
<keyword evidence="1" id="KW-0472">Membrane</keyword>
<organism evidence="2 3">
    <name type="scientific">Enteroscipio rubneri</name>
    <dbReference type="NCBI Taxonomy" id="2070686"/>
    <lineage>
        <taxon>Bacteria</taxon>
        <taxon>Bacillati</taxon>
        <taxon>Actinomycetota</taxon>
        <taxon>Coriobacteriia</taxon>
        <taxon>Eggerthellales</taxon>
        <taxon>Eggerthellaceae</taxon>
        <taxon>Enteroscipio</taxon>
    </lineage>
</organism>
<sequence>MAKWLDLKHTYNLKGKLLFSCLGIVCIALGTSICRVGGVGVDPFTAMNLGLSARIGMDFGTFQLIVNLIILVAVFRFDKYQLGLGTIINMVAVGYLIEFFTWAYHLLPWQPSGFVSAGVYLVVGTLFFTLGVSLYLKTRMGVAPIDAIAPVIVARTRFIYTPVRMTQDITVAVIAIIAGGPIGVFTIIAAFFTGPLITMWNKVATLRLYRRFKVLDKQELAQEAS</sequence>
<comment type="caution">
    <text evidence="2">The sequence shown here is derived from an EMBL/GenBank/DDBJ whole genome shotgun (WGS) entry which is preliminary data.</text>
</comment>
<dbReference type="Proteomes" id="UP000236197">
    <property type="component" value="Unassembled WGS sequence"/>
</dbReference>
<proteinExistence type="predicted"/>
<gene>
    <name evidence="2" type="ORF">C2L71_01865</name>
</gene>
<dbReference type="EMBL" id="PPEK01000001">
    <property type="protein sequence ID" value="PNV68927.1"/>
    <property type="molecule type" value="Genomic_DNA"/>
</dbReference>
<dbReference type="InterPro" id="IPR038750">
    <property type="entry name" value="YczE/YyaS-like"/>
</dbReference>
<name>A0A2K2UF23_9ACTN</name>
<dbReference type="AlphaFoldDB" id="A0A2K2UF23"/>
<feature type="transmembrane region" description="Helical" evidence="1">
    <location>
        <begin position="169"/>
        <end position="192"/>
    </location>
</feature>
<feature type="transmembrane region" description="Helical" evidence="1">
    <location>
        <begin position="58"/>
        <end position="75"/>
    </location>
</feature>
<dbReference type="RefSeq" id="WP_103264251.1">
    <property type="nucleotide sequence ID" value="NZ_CABMLE010000001.1"/>
</dbReference>
<evidence type="ECO:0000313" key="3">
    <source>
        <dbReference type="Proteomes" id="UP000236197"/>
    </source>
</evidence>
<evidence type="ECO:0000256" key="1">
    <source>
        <dbReference type="SAM" id="Phobius"/>
    </source>
</evidence>
<feature type="transmembrane region" description="Helical" evidence="1">
    <location>
        <begin position="113"/>
        <end position="136"/>
    </location>
</feature>
<protein>
    <recommendedName>
        <fullName evidence="4">YitT family protein</fullName>
    </recommendedName>
</protein>
<dbReference type="Pfam" id="PF19700">
    <property type="entry name" value="DUF6198"/>
    <property type="match status" value="1"/>
</dbReference>